<organism evidence="10 11">
    <name type="scientific">Huso huso</name>
    <name type="common">Beluga</name>
    <name type="synonym">Acipenser huso</name>
    <dbReference type="NCBI Taxonomy" id="61971"/>
    <lineage>
        <taxon>Eukaryota</taxon>
        <taxon>Metazoa</taxon>
        <taxon>Chordata</taxon>
        <taxon>Craniata</taxon>
        <taxon>Vertebrata</taxon>
        <taxon>Euteleostomi</taxon>
        <taxon>Actinopterygii</taxon>
        <taxon>Chondrostei</taxon>
        <taxon>Acipenseriformes</taxon>
        <taxon>Acipenseridae</taxon>
        <taxon>Huso</taxon>
    </lineage>
</organism>
<dbReference type="Gene3D" id="3.30.505.10">
    <property type="entry name" value="SH2 domain"/>
    <property type="match status" value="1"/>
</dbReference>
<dbReference type="SUPFAM" id="SSF158235">
    <property type="entry name" value="SOCS box-like"/>
    <property type="match status" value="1"/>
</dbReference>
<dbReference type="CDD" id="cd10718">
    <property type="entry name" value="SH2_CIS"/>
    <property type="match status" value="1"/>
</dbReference>
<dbReference type="PANTHER" id="PTHR10155">
    <property type="entry name" value="PHOSPHATIDYLINOSITOL 3-KINASE REGULATORY SUBUNIT"/>
    <property type="match status" value="1"/>
</dbReference>
<dbReference type="Pfam" id="PF07525">
    <property type="entry name" value="SOCS_box"/>
    <property type="match status" value="1"/>
</dbReference>
<comment type="pathway">
    <text evidence="1">Protein modification; protein ubiquitination.</text>
</comment>
<dbReference type="InterPro" id="IPR036036">
    <property type="entry name" value="SOCS_box-like_dom_sf"/>
</dbReference>
<reference evidence="10 11" key="1">
    <citation type="submission" date="2021-05" db="EMBL/GenBank/DDBJ databases">
        <authorList>
            <person name="Zahm M."/>
            <person name="Klopp C."/>
            <person name="Cabau C."/>
            <person name="Kuhl H."/>
            <person name="Suciu R."/>
            <person name="Ciorpac M."/>
            <person name="Holostenco D."/>
            <person name="Gessner J."/>
            <person name="Wuertz S."/>
            <person name="Hohne C."/>
            <person name="Stock M."/>
            <person name="Gislard M."/>
            <person name="Lluch J."/>
            <person name="Milhes M."/>
            <person name="Lampietro C."/>
            <person name="Lopez Roques C."/>
            <person name="Donnadieu C."/>
            <person name="Du K."/>
            <person name="Schartl M."/>
            <person name="Guiguen Y."/>
        </authorList>
    </citation>
    <scope>NUCLEOTIDE SEQUENCE [LARGE SCALE GENOMIC DNA]</scope>
    <source>
        <strain evidence="10">Hh-F2</strain>
        <tissue evidence="10">Blood</tissue>
    </source>
</reference>
<dbReference type="InterPro" id="IPR001496">
    <property type="entry name" value="SOCS_box"/>
</dbReference>
<evidence type="ECO:0000256" key="7">
    <source>
        <dbReference type="PROSITE-ProRule" id="PRU00191"/>
    </source>
</evidence>
<evidence type="ECO:0000259" key="9">
    <source>
        <dbReference type="PROSITE" id="PS50225"/>
    </source>
</evidence>
<dbReference type="SMART" id="SM00253">
    <property type="entry name" value="SOCS"/>
    <property type="match status" value="1"/>
</dbReference>
<feature type="domain" description="SH2" evidence="8">
    <location>
        <begin position="82"/>
        <end position="199"/>
    </location>
</feature>
<evidence type="ECO:0000256" key="6">
    <source>
        <dbReference type="ARBA" id="ARBA00022999"/>
    </source>
</evidence>
<keyword evidence="5" id="KW-0833">Ubl conjugation pathway</keyword>
<name>A0ABR0YMJ5_HUSHU</name>
<gene>
    <name evidence="10" type="ORF">HHUSO_G25914</name>
</gene>
<evidence type="ECO:0000256" key="4">
    <source>
        <dbReference type="ARBA" id="ARBA00022700"/>
    </source>
</evidence>
<dbReference type="InterPro" id="IPR036860">
    <property type="entry name" value="SH2_dom_sf"/>
</dbReference>
<dbReference type="InterPro" id="IPR035887">
    <property type="entry name" value="CIS_SH2"/>
</dbReference>
<dbReference type="SUPFAM" id="SSF55550">
    <property type="entry name" value="SH2 domain"/>
    <property type="match status" value="1"/>
</dbReference>
<dbReference type="PROSITE" id="PS50001">
    <property type="entry name" value="SH2"/>
    <property type="match status" value="1"/>
</dbReference>
<keyword evidence="11" id="KW-1185">Reference proteome</keyword>
<keyword evidence="4" id="KW-0734">Signal transduction inhibitor</keyword>
<proteinExistence type="predicted"/>
<protein>
    <recommendedName>
        <fullName evidence="2">Cytokine-inducible SH2-containing protein</fullName>
    </recommendedName>
</protein>
<evidence type="ECO:0000256" key="1">
    <source>
        <dbReference type="ARBA" id="ARBA00004906"/>
    </source>
</evidence>
<evidence type="ECO:0000256" key="5">
    <source>
        <dbReference type="ARBA" id="ARBA00022786"/>
    </source>
</evidence>
<dbReference type="PROSITE" id="PS50225">
    <property type="entry name" value="SOCS"/>
    <property type="match status" value="1"/>
</dbReference>
<evidence type="ECO:0000313" key="11">
    <source>
        <dbReference type="Proteomes" id="UP001369086"/>
    </source>
</evidence>
<evidence type="ECO:0000313" key="10">
    <source>
        <dbReference type="EMBL" id="KAK6473827.1"/>
    </source>
</evidence>
<keyword evidence="3" id="KW-0341">Growth regulation</keyword>
<sequence length="280" mass="30819">MILCVQSPRPLLPQQAAVLSLPEMLSHAERREGSITCQDPHSTFPAPPPPPFCLTSPPRVWGPSDDLRCITETLGHLSTSGWYWGAITASEARAELQRAEEGTFLVRDSSHPLYMLTLSVKTNRGPTNVRIEYSQGNFRLDSSCLVKPRVLAFPGVLSLVQHYVDSCVGAAERVEGPPAVDVLPEHKDSAVLLKLVRPLHRRDAFPSLQHLSRLAINRLTASPEQLPLPRSVQEYLQVYPFTLPAMQPTQSYSVGGQRSPGQLTGKEIRPVILSLKLNAG</sequence>
<dbReference type="PRINTS" id="PR00401">
    <property type="entry name" value="SH2DOMAIN"/>
</dbReference>
<dbReference type="SMART" id="SM00969">
    <property type="entry name" value="SOCS_box"/>
    <property type="match status" value="1"/>
</dbReference>
<dbReference type="Proteomes" id="UP001369086">
    <property type="component" value="Unassembled WGS sequence"/>
</dbReference>
<dbReference type="InterPro" id="IPR000980">
    <property type="entry name" value="SH2"/>
</dbReference>
<evidence type="ECO:0000256" key="2">
    <source>
        <dbReference type="ARBA" id="ARBA00021548"/>
    </source>
</evidence>
<evidence type="ECO:0000259" key="8">
    <source>
        <dbReference type="PROSITE" id="PS50001"/>
    </source>
</evidence>
<dbReference type="PANTHER" id="PTHR10155:SF9">
    <property type="entry name" value="CYTOKINE-INDUCIBLE SH2-CONTAINING PROTEIN"/>
    <property type="match status" value="1"/>
</dbReference>
<keyword evidence="6 7" id="KW-0727">SH2 domain</keyword>
<dbReference type="Gene3D" id="1.10.750.20">
    <property type="entry name" value="SOCS box"/>
    <property type="match status" value="1"/>
</dbReference>
<dbReference type="EMBL" id="JAHFZB010000026">
    <property type="protein sequence ID" value="KAK6473827.1"/>
    <property type="molecule type" value="Genomic_DNA"/>
</dbReference>
<feature type="domain" description="SOCS box" evidence="9">
    <location>
        <begin position="194"/>
        <end position="242"/>
    </location>
</feature>
<dbReference type="SMART" id="SM00252">
    <property type="entry name" value="SH2"/>
    <property type="match status" value="1"/>
</dbReference>
<accession>A0ABR0YMJ5</accession>
<dbReference type="Pfam" id="PF00017">
    <property type="entry name" value="SH2"/>
    <property type="match status" value="1"/>
</dbReference>
<comment type="caution">
    <text evidence="10">The sequence shown here is derived from an EMBL/GenBank/DDBJ whole genome shotgun (WGS) entry which is preliminary data.</text>
</comment>
<evidence type="ECO:0000256" key="3">
    <source>
        <dbReference type="ARBA" id="ARBA00022604"/>
    </source>
</evidence>